<feature type="region of interest" description="Disordered" evidence="1">
    <location>
        <begin position="219"/>
        <end position="242"/>
    </location>
</feature>
<evidence type="ECO:0000256" key="1">
    <source>
        <dbReference type="SAM" id="MobiDB-lite"/>
    </source>
</evidence>
<gene>
    <name evidence="3" type="ORF">C7I36_05535</name>
</gene>
<dbReference type="EMBL" id="PXYH01000005">
    <property type="protein sequence ID" value="PSJ45523.1"/>
    <property type="molecule type" value="Genomic_DNA"/>
</dbReference>
<feature type="chain" id="PRO_5015161059" description="DUF2066 domain-containing protein" evidence="2">
    <location>
        <begin position="20"/>
        <end position="321"/>
    </location>
</feature>
<dbReference type="Proteomes" id="UP000242181">
    <property type="component" value="Unassembled WGS sequence"/>
</dbReference>
<dbReference type="Pfam" id="PF09839">
    <property type="entry name" value="DUF2066"/>
    <property type="match status" value="1"/>
</dbReference>
<evidence type="ECO:0000256" key="2">
    <source>
        <dbReference type="SAM" id="SignalP"/>
    </source>
</evidence>
<accession>A0A2P7R5P4</accession>
<sequence>MLKKLFLMLMVLFSAASQAQSVFEVHLDTAPYRLEQAREQAAGLVLERLTGERRSWVQEEIVREWERYHRDERSTGGYRVAFIPDALLPLLQSAGLAVLTEPRPALLVWLIEQGQARSEADAAWQRAQQQYPMPLLWPLWDLQEHMDIDKQRLFDAGVLAGASGRYGAGHWLAVEAGQSRWHWQLFAAGEDSPLAGGEEDSPAGVLAAVNRHWIAAAAGREPPRPDNPRPAQALEPGQDGPGELTIVVSGLRQFADIVRLEQRLAELEGVGRALLLDSAGDQARIRLQLSASPEAVLRSLAGSGLTAQGERMYRWTGSQVE</sequence>
<evidence type="ECO:0000313" key="3">
    <source>
        <dbReference type="EMBL" id="PSJ45523.1"/>
    </source>
</evidence>
<dbReference type="RefSeq" id="WP_106452727.1">
    <property type="nucleotide sequence ID" value="NZ_PXYH01000005.1"/>
</dbReference>
<evidence type="ECO:0000313" key="4">
    <source>
        <dbReference type="Proteomes" id="UP000242181"/>
    </source>
</evidence>
<dbReference type="InterPro" id="IPR018642">
    <property type="entry name" value="DUF2066"/>
</dbReference>
<keyword evidence="2" id="KW-0732">Signal</keyword>
<proteinExistence type="predicted"/>
<organism evidence="3 4">
    <name type="scientific">Zobellella taiwanensis</name>
    <dbReference type="NCBI Taxonomy" id="347535"/>
    <lineage>
        <taxon>Bacteria</taxon>
        <taxon>Pseudomonadati</taxon>
        <taxon>Pseudomonadota</taxon>
        <taxon>Gammaproteobacteria</taxon>
        <taxon>Aeromonadales</taxon>
        <taxon>Aeromonadaceae</taxon>
        <taxon>Zobellella</taxon>
    </lineage>
</organism>
<comment type="caution">
    <text evidence="3">The sequence shown here is derived from an EMBL/GenBank/DDBJ whole genome shotgun (WGS) entry which is preliminary data.</text>
</comment>
<evidence type="ECO:0008006" key="5">
    <source>
        <dbReference type="Google" id="ProtNLM"/>
    </source>
</evidence>
<name>A0A2P7R5P4_9GAMM</name>
<dbReference type="AlphaFoldDB" id="A0A2P7R5P4"/>
<dbReference type="OrthoDB" id="6195299at2"/>
<reference evidence="3 4" key="1">
    <citation type="submission" date="2018-03" db="EMBL/GenBank/DDBJ databases">
        <title>The draft genome of Zobellella taiwanensis JCM 13381.</title>
        <authorList>
            <person name="Liu L."/>
            <person name="Li L."/>
            <person name="Wang T."/>
            <person name="Zhang X."/>
            <person name="Liang L."/>
        </authorList>
    </citation>
    <scope>NUCLEOTIDE SEQUENCE [LARGE SCALE GENOMIC DNA]</scope>
    <source>
        <strain evidence="3 4">JCM 13381</strain>
    </source>
</reference>
<feature type="signal peptide" evidence="2">
    <location>
        <begin position="1"/>
        <end position="19"/>
    </location>
</feature>
<keyword evidence="4" id="KW-1185">Reference proteome</keyword>
<protein>
    <recommendedName>
        <fullName evidence="5">DUF2066 domain-containing protein</fullName>
    </recommendedName>
</protein>